<name>A0A1J7JTG9_9PEZI</name>
<evidence type="ECO:0000256" key="1">
    <source>
        <dbReference type="SAM" id="MobiDB-lite"/>
    </source>
</evidence>
<sequence>MSGDKSTGPGWMANLPFSPKKHKAYEDKLGAERPAKFDRRITDFFQKMPQQAKEIPDSDSDALGDDDDDVELPSLNALLKTTGPSTKPAFTFRSSQSSLEPSPQKKWADFMAIIKDGEEAKELDKMQDSATSDNDSSPIRGRSDKLEGRALLKQAVNIAQDEDGGDDSDKEQHFARVRQAMDRQAAAHTTPCYYFFAPVNERSLAPGTPNRLSLGALKAANHTHQVGLSVQSKLATKYLGDPGINLPDELLDWILDVFPTERSEAVRAEYRQILTQRPLEVGRLITEKKLKQWFISIGADEHAISHRVQARSVGQREAPKTSRDWTPFRNIMELLRHCCGWLTVDTLIHAAVFLLRAAMDSELRIQANLATIVNDTLATLAANCPDDEREKFCRKVCNLFVQTVDSVNLLSRAIEATNHVESRLLNTPRASRDFNPFKDLRTRLRLSVFFKDAEKATPERCGTAQALLQSILQRLDEPDFKGRVGGRGVTNYYDLDGYGMALTEIIPFLHHLRQPITDKAEVSDFNRSVDDLRRKISFVTSTIQTVGSMDDFDARYEAKSRWQALDYCISHFFPRPGGTGVFSEERTAEEAEEASRRVEKQQSFMSNFLQKARAGNA</sequence>
<dbReference type="InParanoid" id="A0A1J7JTG9"/>
<dbReference type="EMBL" id="KV875096">
    <property type="protein sequence ID" value="OIW31018.1"/>
    <property type="molecule type" value="Genomic_DNA"/>
</dbReference>
<feature type="region of interest" description="Disordered" evidence="1">
    <location>
        <begin position="122"/>
        <end position="143"/>
    </location>
</feature>
<dbReference type="STRING" id="1408157.A0A1J7JTG9"/>
<reference evidence="2 3" key="1">
    <citation type="submission" date="2016-10" db="EMBL/GenBank/DDBJ databases">
        <title>Draft genome sequence of Coniochaeta ligniaria NRRL30616, a lignocellulolytic fungus for bioabatement of inhibitors in plant biomass hydrolysates.</title>
        <authorList>
            <consortium name="DOE Joint Genome Institute"/>
            <person name="Jimenez D.J."/>
            <person name="Hector R.E."/>
            <person name="Riley R."/>
            <person name="Sun H."/>
            <person name="Grigoriev I.V."/>
            <person name="Van Elsas J.D."/>
            <person name="Nichols N.N."/>
        </authorList>
    </citation>
    <scope>NUCLEOTIDE SEQUENCE [LARGE SCALE GENOMIC DNA]</scope>
    <source>
        <strain evidence="2 3">NRRL 30616</strain>
    </source>
</reference>
<evidence type="ECO:0000313" key="2">
    <source>
        <dbReference type="EMBL" id="OIW31018.1"/>
    </source>
</evidence>
<proteinExistence type="predicted"/>
<dbReference type="OrthoDB" id="5350396at2759"/>
<gene>
    <name evidence="2" type="ORF">CONLIGDRAFT_679764</name>
</gene>
<dbReference type="Proteomes" id="UP000182658">
    <property type="component" value="Unassembled WGS sequence"/>
</dbReference>
<feature type="compositionally biased region" description="Acidic residues" evidence="1">
    <location>
        <begin position="57"/>
        <end position="71"/>
    </location>
</feature>
<accession>A0A1J7JTG9</accession>
<feature type="region of interest" description="Disordered" evidence="1">
    <location>
        <begin position="46"/>
        <end position="104"/>
    </location>
</feature>
<feature type="compositionally biased region" description="Polar residues" evidence="1">
    <location>
        <begin position="128"/>
        <end position="137"/>
    </location>
</feature>
<evidence type="ECO:0000313" key="3">
    <source>
        <dbReference type="Proteomes" id="UP000182658"/>
    </source>
</evidence>
<feature type="compositionally biased region" description="Polar residues" evidence="1">
    <location>
        <begin position="92"/>
        <end position="101"/>
    </location>
</feature>
<protein>
    <submittedName>
        <fullName evidence="2">Uncharacterized protein</fullName>
    </submittedName>
</protein>
<organism evidence="2 3">
    <name type="scientific">Coniochaeta ligniaria NRRL 30616</name>
    <dbReference type="NCBI Taxonomy" id="1408157"/>
    <lineage>
        <taxon>Eukaryota</taxon>
        <taxon>Fungi</taxon>
        <taxon>Dikarya</taxon>
        <taxon>Ascomycota</taxon>
        <taxon>Pezizomycotina</taxon>
        <taxon>Sordariomycetes</taxon>
        <taxon>Sordariomycetidae</taxon>
        <taxon>Coniochaetales</taxon>
        <taxon>Coniochaetaceae</taxon>
        <taxon>Coniochaeta</taxon>
    </lineage>
</organism>
<dbReference type="AlphaFoldDB" id="A0A1J7JTG9"/>
<keyword evidence="3" id="KW-1185">Reference proteome</keyword>